<dbReference type="AlphaFoldDB" id="U6RQK7"/>
<dbReference type="eggNOG" id="ENOG50313RU">
    <property type="taxonomic scope" value="Bacteria"/>
</dbReference>
<name>U6RQK7_9BACT</name>
<dbReference type="GeneID" id="60063627"/>
<dbReference type="RefSeq" id="WP_005936121.1">
    <property type="nucleotide sequence ID" value="NZ_KB890364.1"/>
</dbReference>
<dbReference type="OrthoDB" id="881421at2"/>
<evidence type="ECO:0000313" key="1">
    <source>
        <dbReference type="EMBL" id="EOA58327.1"/>
    </source>
</evidence>
<keyword evidence="2" id="KW-1185">Reference proteome</keyword>
<reference evidence="1 2" key="1">
    <citation type="submission" date="2013-04" db="EMBL/GenBank/DDBJ databases">
        <title>The Genome Sequence of Bacteroides massiliensis DSM 17679.</title>
        <authorList>
            <consortium name="The Broad Institute Genomics Platform"/>
            <person name="Earl A."/>
            <person name="Ward D."/>
            <person name="Feldgarden M."/>
            <person name="Gevers D."/>
            <person name="Martens E."/>
            <person name="Fenner L."/>
            <person name="Roux V."/>
            <person name="Mallet M.N."/>
            <person name="Raoult D."/>
            <person name="Walker B."/>
            <person name="Young S."/>
            <person name="Zeng Q."/>
            <person name="Gargeya S."/>
            <person name="Fitzgerald M."/>
            <person name="Haas B."/>
            <person name="Abouelleil A."/>
            <person name="Allen A.W."/>
            <person name="Alvarado L."/>
            <person name="Arachchi H.M."/>
            <person name="Berlin A.M."/>
            <person name="Chapman S.B."/>
            <person name="Gainer-Dewar J."/>
            <person name="Goldberg J."/>
            <person name="Griggs A."/>
            <person name="Gujja S."/>
            <person name="Hansen M."/>
            <person name="Howarth C."/>
            <person name="Imamovic A."/>
            <person name="Ireland A."/>
            <person name="Larimer J."/>
            <person name="McCowan C."/>
            <person name="Murphy C."/>
            <person name="Pearson M."/>
            <person name="Poon T.W."/>
            <person name="Priest M."/>
            <person name="Roberts A."/>
            <person name="Saif S."/>
            <person name="Shea T."/>
            <person name="Sisk P."/>
            <person name="Sykes S."/>
            <person name="Wortman J."/>
            <person name="Nusbaum C."/>
            <person name="Birren B."/>
        </authorList>
    </citation>
    <scope>NUCLEOTIDE SEQUENCE [LARGE SCALE GENOMIC DNA]</scope>
    <source>
        <strain evidence="2">B84634 / Timone 84634 / DSM 17679 / JCM 13223</strain>
    </source>
</reference>
<dbReference type="PATRIC" id="fig|1121098.3.peg.295"/>
<accession>U6RQK7</accession>
<evidence type="ECO:0000313" key="2">
    <source>
        <dbReference type="Proteomes" id="UP000017831"/>
    </source>
</evidence>
<organism evidence="1 2">
    <name type="scientific">Phocaeicola massiliensis B84634 = Timone 84634 = DSM 17679 = JCM 13223</name>
    <dbReference type="NCBI Taxonomy" id="1121098"/>
    <lineage>
        <taxon>Bacteria</taxon>
        <taxon>Pseudomonadati</taxon>
        <taxon>Bacteroidota</taxon>
        <taxon>Bacteroidia</taxon>
        <taxon>Bacteroidales</taxon>
        <taxon>Bacteroidaceae</taxon>
        <taxon>Phocaeicola</taxon>
    </lineage>
</organism>
<dbReference type="EMBL" id="AQHY01000004">
    <property type="protein sequence ID" value="EOA58327.1"/>
    <property type="molecule type" value="Genomic_DNA"/>
</dbReference>
<sequence length="146" mass="16707">MEQLFNDLQKHIALKLGNEIILIDEDYGQLEALMNGEDQYPVTFPCVLISMPEVKWSSLGGDAQRGTCLMTVRLAFDCYDDTRYGSGQEGKAAERMSLSRQLNRNIHLWRFEGCSRVMERKSTRGYSLPGGVKVYEHVYETEMIES</sequence>
<comment type="caution">
    <text evidence="1">The sequence shown here is derived from an EMBL/GenBank/DDBJ whole genome shotgun (WGS) entry which is preliminary data.</text>
</comment>
<dbReference type="HOGENOM" id="CLU_145898_0_0_10"/>
<proteinExistence type="predicted"/>
<dbReference type="STRING" id="1121098.HMPREF1534_00293"/>
<dbReference type="Proteomes" id="UP000017831">
    <property type="component" value="Unassembled WGS sequence"/>
</dbReference>
<gene>
    <name evidence="1" type="ORF">HMPREF1534_00293</name>
</gene>
<protein>
    <submittedName>
        <fullName evidence="1">Uncharacterized protein</fullName>
    </submittedName>
</protein>